<evidence type="ECO:0000256" key="1">
    <source>
        <dbReference type="SAM" id="Phobius"/>
    </source>
</evidence>
<proteinExistence type="predicted"/>
<dbReference type="AlphaFoldDB" id="A0AAN9MFN4"/>
<keyword evidence="1" id="KW-0812">Transmembrane</keyword>
<keyword evidence="1" id="KW-0472">Membrane</keyword>
<gene>
    <name evidence="2" type="ORF">VNO80_19182</name>
</gene>
<organism evidence="2 3">
    <name type="scientific">Phaseolus coccineus</name>
    <name type="common">Scarlet runner bean</name>
    <name type="synonym">Phaseolus multiflorus</name>
    <dbReference type="NCBI Taxonomy" id="3886"/>
    <lineage>
        <taxon>Eukaryota</taxon>
        <taxon>Viridiplantae</taxon>
        <taxon>Streptophyta</taxon>
        <taxon>Embryophyta</taxon>
        <taxon>Tracheophyta</taxon>
        <taxon>Spermatophyta</taxon>
        <taxon>Magnoliopsida</taxon>
        <taxon>eudicotyledons</taxon>
        <taxon>Gunneridae</taxon>
        <taxon>Pentapetalae</taxon>
        <taxon>rosids</taxon>
        <taxon>fabids</taxon>
        <taxon>Fabales</taxon>
        <taxon>Fabaceae</taxon>
        <taxon>Papilionoideae</taxon>
        <taxon>50 kb inversion clade</taxon>
        <taxon>NPAAA clade</taxon>
        <taxon>indigoferoid/millettioid clade</taxon>
        <taxon>Phaseoleae</taxon>
        <taxon>Phaseolus</taxon>
    </lineage>
</organism>
<comment type="caution">
    <text evidence="2">The sequence shown here is derived from an EMBL/GenBank/DDBJ whole genome shotgun (WGS) entry which is preliminary data.</text>
</comment>
<accession>A0AAN9MFN4</accession>
<reference evidence="2 3" key="1">
    <citation type="submission" date="2024-01" db="EMBL/GenBank/DDBJ databases">
        <title>The genomes of 5 underutilized Papilionoideae crops provide insights into root nodulation and disease resistanc.</title>
        <authorList>
            <person name="Jiang F."/>
        </authorList>
    </citation>
    <scope>NUCLEOTIDE SEQUENCE [LARGE SCALE GENOMIC DNA]</scope>
    <source>
        <strain evidence="2">JINMINGXINNONG_FW02</strain>
        <tissue evidence="2">Leaves</tissue>
    </source>
</reference>
<feature type="transmembrane region" description="Helical" evidence="1">
    <location>
        <begin position="56"/>
        <end position="73"/>
    </location>
</feature>
<sequence length="149" mass="17464">MRFFRKLFSSFIKRFWEILAPSIRWDIPLSIWVGIWCACDLGASLEGSVLGFDFRVLFWVLGLGFCFGLSYSMHVKYDKNRDVNGNSDGGKTGVSKIHFPLHNVHQNHQRNSIFHVIDWDRDFWPPIEVDRMVYKACKTPFDQTLSHCF</sequence>
<keyword evidence="3" id="KW-1185">Reference proteome</keyword>
<dbReference type="Proteomes" id="UP001374584">
    <property type="component" value="Unassembled WGS sequence"/>
</dbReference>
<protein>
    <submittedName>
        <fullName evidence="2">Uncharacterized protein</fullName>
    </submittedName>
</protein>
<evidence type="ECO:0000313" key="2">
    <source>
        <dbReference type="EMBL" id="KAK7353731.1"/>
    </source>
</evidence>
<evidence type="ECO:0000313" key="3">
    <source>
        <dbReference type="Proteomes" id="UP001374584"/>
    </source>
</evidence>
<dbReference type="EMBL" id="JAYMYR010000007">
    <property type="protein sequence ID" value="KAK7353731.1"/>
    <property type="molecule type" value="Genomic_DNA"/>
</dbReference>
<keyword evidence="1" id="KW-1133">Transmembrane helix</keyword>
<name>A0AAN9MFN4_PHACN</name>